<dbReference type="GeneID" id="92927426"/>
<dbReference type="PANTHER" id="PTHR31423">
    <property type="entry name" value="YBAK DOMAIN-CONTAINING PROTEIN"/>
    <property type="match status" value="1"/>
</dbReference>
<evidence type="ECO:0000259" key="2">
    <source>
        <dbReference type="Pfam" id="PF04073"/>
    </source>
</evidence>
<gene>
    <name evidence="3" type="ORF">DDY73_02830</name>
</gene>
<dbReference type="EMBL" id="DNWC01000042">
    <property type="protein sequence ID" value="HBJ07917.1"/>
    <property type="molecule type" value="Genomic_DNA"/>
</dbReference>
<evidence type="ECO:0000256" key="1">
    <source>
        <dbReference type="ARBA" id="ARBA00010201"/>
    </source>
</evidence>
<dbReference type="PANTHER" id="PTHR31423:SF3">
    <property type="entry name" value="PROLYL-TRNA SYNTHETASE ASSOCIATED DOMAIN-CONTAINING PROTEIN 1-RELATED"/>
    <property type="match status" value="1"/>
</dbReference>
<organism evidence="3 4">
    <name type="scientific">Coprobacter fastidiosus</name>
    <dbReference type="NCBI Taxonomy" id="1099853"/>
    <lineage>
        <taxon>Bacteria</taxon>
        <taxon>Pseudomonadati</taxon>
        <taxon>Bacteroidota</taxon>
        <taxon>Bacteroidia</taxon>
        <taxon>Bacteroidales</taxon>
        <taxon>Barnesiellaceae</taxon>
        <taxon>Coprobacter</taxon>
    </lineage>
</organism>
<dbReference type="InterPro" id="IPR040285">
    <property type="entry name" value="ProX/PRXD1"/>
</dbReference>
<keyword evidence="3" id="KW-0436">Ligase</keyword>
<evidence type="ECO:0000313" key="3">
    <source>
        <dbReference type="EMBL" id="HBJ07917.1"/>
    </source>
</evidence>
<dbReference type="InterPro" id="IPR007214">
    <property type="entry name" value="YbaK/aa-tRNA-synth-assoc-dom"/>
</dbReference>
<dbReference type="Pfam" id="PF04073">
    <property type="entry name" value="tRNA_edit"/>
    <property type="match status" value="1"/>
</dbReference>
<evidence type="ECO:0000313" key="4">
    <source>
        <dbReference type="Proteomes" id="UP000262954"/>
    </source>
</evidence>
<keyword evidence="3" id="KW-0030">Aminoacyl-tRNA synthetase</keyword>
<dbReference type="GO" id="GO:0002161">
    <property type="term" value="F:aminoacyl-tRNA deacylase activity"/>
    <property type="evidence" value="ECO:0007669"/>
    <property type="project" value="InterPro"/>
</dbReference>
<accession>A0A354M078</accession>
<dbReference type="GO" id="GO:0004812">
    <property type="term" value="F:aminoacyl-tRNA ligase activity"/>
    <property type="evidence" value="ECO:0007669"/>
    <property type="project" value="UniProtKB-KW"/>
</dbReference>
<dbReference type="Proteomes" id="UP000262954">
    <property type="component" value="Unassembled WGS sequence"/>
</dbReference>
<sequence length="169" mass="19453">MNNPGKINSKQMIYEYLNYCKIGFEITEHKAVYNMVELSDISLPYPEVIAKNLFLRDDKKHNYYLITVKSNKRIDLKAIKRNYGTRPLSLAKEEELRNILGLTPGTVTPFGILNDKECKTLFFLDEDFLASPAIIGIHPNDNTSTVWLKVEDLLHIIEKHGNKVRIIST</sequence>
<dbReference type="AlphaFoldDB" id="A0A354M078"/>
<name>A0A354M078_9BACT</name>
<feature type="domain" description="YbaK/aminoacyl-tRNA synthetase-associated" evidence="2">
    <location>
        <begin position="30"/>
        <end position="154"/>
    </location>
</feature>
<proteinExistence type="inferred from homology"/>
<comment type="similarity">
    <text evidence="1">Belongs to the PRORSD1 family.</text>
</comment>
<dbReference type="SUPFAM" id="SSF55826">
    <property type="entry name" value="YbaK/ProRS associated domain"/>
    <property type="match status" value="1"/>
</dbReference>
<dbReference type="CDD" id="cd04335">
    <property type="entry name" value="PrdX_deacylase"/>
    <property type="match status" value="1"/>
</dbReference>
<reference evidence="3 4" key="1">
    <citation type="journal article" date="2018" name="Nat. Biotechnol.">
        <title>A standardized bacterial taxonomy based on genome phylogeny substantially revises the tree of life.</title>
        <authorList>
            <person name="Parks D.H."/>
            <person name="Chuvochina M."/>
            <person name="Waite D.W."/>
            <person name="Rinke C."/>
            <person name="Skarshewski A."/>
            <person name="Chaumeil P.A."/>
            <person name="Hugenholtz P."/>
        </authorList>
    </citation>
    <scope>NUCLEOTIDE SEQUENCE [LARGE SCALE GENOMIC DNA]</scope>
    <source>
        <strain evidence="3">UBA11482</strain>
    </source>
</reference>
<dbReference type="RefSeq" id="WP_022599405.1">
    <property type="nucleotide sequence ID" value="NZ_AP028032.1"/>
</dbReference>
<comment type="caution">
    <text evidence="3">The sequence shown here is derived from an EMBL/GenBank/DDBJ whole genome shotgun (WGS) entry which is preliminary data.</text>
</comment>
<protein>
    <submittedName>
        <fullName evidence="3">Prolyl-tRNA synthetase associated domain-containing protein</fullName>
    </submittedName>
</protein>
<dbReference type="Gene3D" id="3.90.960.10">
    <property type="entry name" value="YbaK/aminoacyl-tRNA synthetase-associated domain"/>
    <property type="match status" value="1"/>
</dbReference>
<dbReference type="InterPro" id="IPR036754">
    <property type="entry name" value="YbaK/aa-tRNA-synt-asso_dom_sf"/>
</dbReference>